<feature type="transmembrane region" description="Helical" evidence="1">
    <location>
        <begin position="275"/>
        <end position="297"/>
    </location>
</feature>
<accession>A0ABP0FT31</accession>
<feature type="transmembrane region" description="Helical" evidence="1">
    <location>
        <begin position="244"/>
        <end position="269"/>
    </location>
</feature>
<feature type="transmembrane region" description="Helical" evidence="1">
    <location>
        <begin position="117"/>
        <end position="138"/>
    </location>
</feature>
<sequence length="353" mass="38982">MEATTQTVGNQTFSNATTYPAEDFDSNKLKTASLIFTFVALAFVCYIIIAISYFGFTKKLMIGCGGSRSWEQKNRAQSVVNLMILVAAISVLVYVGIEIPLIVPQVEPFCAIYHRIKIVSFAITLSSVYFALWFRVYTAFYSNSILKEIISRVPRVINFLTLVFLALTITSNFVLFFTAPAYATTPKGCSPVQNKENNKIKWAVLVLCTTAFQVMLLYSFIYPLRVQQQKMLARGFDPKSTMPILKRAAITAVVCVLSDILNSVFAILYKNPTVYINHIVFSCNLLINLVAVVLSAANWREKMVACRCSIHVVPVSGRKYSSQATGSTGTSNLHNHSVAASSHSGQIASVAKV</sequence>
<feature type="transmembrane region" description="Helical" evidence="1">
    <location>
        <begin position="159"/>
        <end position="182"/>
    </location>
</feature>
<feature type="transmembrane region" description="Helical" evidence="1">
    <location>
        <begin position="34"/>
        <end position="57"/>
    </location>
</feature>
<feature type="transmembrane region" description="Helical" evidence="1">
    <location>
        <begin position="202"/>
        <end position="224"/>
    </location>
</feature>
<comment type="caution">
    <text evidence="2">The sequence shown here is derived from an EMBL/GenBank/DDBJ whole genome shotgun (WGS) entry which is preliminary data.</text>
</comment>
<evidence type="ECO:0000256" key="1">
    <source>
        <dbReference type="SAM" id="Phobius"/>
    </source>
</evidence>
<evidence type="ECO:0000313" key="3">
    <source>
        <dbReference type="Proteomes" id="UP001642483"/>
    </source>
</evidence>
<organism evidence="2 3">
    <name type="scientific">Clavelina lepadiformis</name>
    <name type="common">Light-bulb sea squirt</name>
    <name type="synonym">Ascidia lepadiformis</name>
    <dbReference type="NCBI Taxonomy" id="159417"/>
    <lineage>
        <taxon>Eukaryota</taxon>
        <taxon>Metazoa</taxon>
        <taxon>Chordata</taxon>
        <taxon>Tunicata</taxon>
        <taxon>Ascidiacea</taxon>
        <taxon>Aplousobranchia</taxon>
        <taxon>Clavelinidae</taxon>
        <taxon>Clavelina</taxon>
    </lineage>
</organism>
<protein>
    <submittedName>
        <fullName evidence="2">Uncharacterized protein</fullName>
    </submittedName>
</protein>
<dbReference type="EMBL" id="CAWYQH010000096">
    <property type="protein sequence ID" value="CAK8682772.1"/>
    <property type="molecule type" value="Genomic_DNA"/>
</dbReference>
<reference evidence="2 3" key="1">
    <citation type="submission" date="2024-02" db="EMBL/GenBank/DDBJ databases">
        <authorList>
            <person name="Daric V."/>
            <person name="Darras S."/>
        </authorList>
    </citation>
    <scope>NUCLEOTIDE SEQUENCE [LARGE SCALE GENOMIC DNA]</scope>
</reference>
<keyword evidence="1" id="KW-1133">Transmembrane helix</keyword>
<dbReference type="Proteomes" id="UP001642483">
    <property type="component" value="Unassembled WGS sequence"/>
</dbReference>
<keyword evidence="1" id="KW-0812">Transmembrane</keyword>
<name>A0ABP0FT31_CLALP</name>
<evidence type="ECO:0000313" key="2">
    <source>
        <dbReference type="EMBL" id="CAK8682772.1"/>
    </source>
</evidence>
<keyword evidence="1" id="KW-0472">Membrane</keyword>
<gene>
    <name evidence="2" type="ORF">CVLEPA_LOCUS13556</name>
</gene>
<feature type="transmembrane region" description="Helical" evidence="1">
    <location>
        <begin position="78"/>
        <end position="97"/>
    </location>
</feature>
<proteinExistence type="predicted"/>
<keyword evidence="3" id="KW-1185">Reference proteome</keyword>